<keyword evidence="5" id="KW-0812">Transmembrane</keyword>
<keyword evidence="10 13" id="KW-0503">Monooxygenase</keyword>
<keyword evidence="6 12" id="KW-0479">Metal-binding</keyword>
<evidence type="ECO:0000256" key="6">
    <source>
        <dbReference type="ARBA" id="ARBA00022723"/>
    </source>
</evidence>
<proteinExistence type="inferred from homology"/>
<protein>
    <recommendedName>
        <fullName evidence="16">Cytochrome P450</fullName>
    </recommendedName>
</protein>
<dbReference type="PROSITE" id="PS00086">
    <property type="entry name" value="CYTOCHROME_P450"/>
    <property type="match status" value="1"/>
</dbReference>
<evidence type="ECO:0000256" key="9">
    <source>
        <dbReference type="ARBA" id="ARBA00023004"/>
    </source>
</evidence>
<dbReference type="GO" id="GO:0016020">
    <property type="term" value="C:membrane"/>
    <property type="evidence" value="ECO:0007669"/>
    <property type="project" value="UniProtKB-SubCell"/>
</dbReference>
<dbReference type="InterPro" id="IPR036396">
    <property type="entry name" value="Cyt_P450_sf"/>
</dbReference>
<reference evidence="14" key="1">
    <citation type="submission" date="2023-04" db="EMBL/GenBank/DDBJ databases">
        <authorList>
            <person name="Vijverberg K."/>
            <person name="Xiong W."/>
            <person name="Schranz E."/>
        </authorList>
    </citation>
    <scope>NUCLEOTIDE SEQUENCE</scope>
</reference>
<sequence length="122" mass="13975">MGYDIAEGTRVYVNVYEIMRDSKVWDQADTFLPERFVESSIDFVRHNFELLPFGAGRRSCPGRVFAMAIIEKVLATVLCNFDWSLPHGVNPEDVDMTERCGVANHKKVPLLAHEKPIHIVNW</sequence>
<keyword evidence="4 12" id="KW-0349">Heme</keyword>
<keyword evidence="8 13" id="KW-0560">Oxidoreductase</keyword>
<dbReference type="GO" id="GO:0020037">
    <property type="term" value="F:heme binding"/>
    <property type="evidence" value="ECO:0007669"/>
    <property type="project" value="InterPro"/>
</dbReference>
<keyword evidence="9 12" id="KW-0408">Iron</keyword>
<dbReference type="GO" id="GO:0004497">
    <property type="term" value="F:monooxygenase activity"/>
    <property type="evidence" value="ECO:0007669"/>
    <property type="project" value="UniProtKB-KW"/>
</dbReference>
<evidence type="ECO:0008006" key="16">
    <source>
        <dbReference type="Google" id="ProtNLM"/>
    </source>
</evidence>
<evidence type="ECO:0000313" key="14">
    <source>
        <dbReference type="EMBL" id="CAI9299499.1"/>
    </source>
</evidence>
<gene>
    <name evidence="14" type="ORF">LSALG_LOCUS38207</name>
</gene>
<comment type="subcellular location">
    <subcellularLocation>
        <location evidence="2">Membrane</location>
        <topology evidence="2">Single-pass membrane protein</topology>
    </subcellularLocation>
</comment>
<dbReference type="InterPro" id="IPR017972">
    <property type="entry name" value="Cyt_P450_CS"/>
</dbReference>
<dbReference type="InterPro" id="IPR052306">
    <property type="entry name" value="CYP450_71D"/>
</dbReference>
<keyword evidence="7" id="KW-1133">Transmembrane helix</keyword>
<comment type="similarity">
    <text evidence="3 13">Belongs to the cytochrome P450 family.</text>
</comment>
<accession>A0AA36EKM5</accession>
<keyword evidence="15" id="KW-1185">Reference proteome</keyword>
<dbReference type="PANTHER" id="PTHR47953">
    <property type="entry name" value="OS08G0105600 PROTEIN"/>
    <property type="match status" value="1"/>
</dbReference>
<evidence type="ECO:0000256" key="12">
    <source>
        <dbReference type="PIRSR" id="PIRSR602401-1"/>
    </source>
</evidence>
<evidence type="ECO:0000256" key="7">
    <source>
        <dbReference type="ARBA" id="ARBA00022989"/>
    </source>
</evidence>
<evidence type="ECO:0000256" key="11">
    <source>
        <dbReference type="ARBA" id="ARBA00023136"/>
    </source>
</evidence>
<dbReference type="InterPro" id="IPR001128">
    <property type="entry name" value="Cyt_P450"/>
</dbReference>
<keyword evidence="11" id="KW-0472">Membrane</keyword>
<evidence type="ECO:0000256" key="10">
    <source>
        <dbReference type="ARBA" id="ARBA00023033"/>
    </source>
</evidence>
<dbReference type="PRINTS" id="PR00463">
    <property type="entry name" value="EP450I"/>
</dbReference>
<dbReference type="Pfam" id="PF00067">
    <property type="entry name" value="p450"/>
    <property type="match status" value="1"/>
</dbReference>
<dbReference type="SUPFAM" id="SSF48264">
    <property type="entry name" value="Cytochrome P450"/>
    <property type="match status" value="1"/>
</dbReference>
<dbReference type="GO" id="GO:0016705">
    <property type="term" value="F:oxidoreductase activity, acting on paired donors, with incorporation or reduction of molecular oxygen"/>
    <property type="evidence" value="ECO:0007669"/>
    <property type="project" value="InterPro"/>
</dbReference>
<dbReference type="InterPro" id="IPR002401">
    <property type="entry name" value="Cyt_P450_E_grp-I"/>
</dbReference>
<dbReference type="Gene3D" id="1.10.630.10">
    <property type="entry name" value="Cytochrome P450"/>
    <property type="match status" value="1"/>
</dbReference>
<evidence type="ECO:0000256" key="13">
    <source>
        <dbReference type="RuleBase" id="RU000461"/>
    </source>
</evidence>
<evidence type="ECO:0000313" key="15">
    <source>
        <dbReference type="Proteomes" id="UP001177003"/>
    </source>
</evidence>
<evidence type="ECO:0000256" key="8">
    <source>
        <dbReference type="ARBA" id="ARBA00023002"/>
    </source>
</evidence>
<name>A0AA36EKM5_LACSI</name>
<dbReference type="PANTHER" id="PTHR47953:SF19">
    <property type="entry name" value="OS06G0641600 PROTEIN"/>
    <property type="match status" value="1"/>
</dbReference>
<dbReference type="GO" id="GO:0005506">
    <property type="term" value="F:iron ion binding"/>
    <property type="evidence" value="ECO:0007669"/>
    <property type="project" value="InterPro"/>
</dbReference>
<feature type="binding site" description="axial binding residue" evidence="12">
    <location>
        <position position="60"/>
    </location>
    <ligand>
        <name>heme</name>
        <dbReference type="ChEBI" id="CHEBI:30413"/>
    </ligand>
    <ligandPart>
        <name>Fe</name>
        <dbReference type="ChEBI" id="CHEBI:18248"/>
    </ligandPart>
</feature>
<evidence type="ECO:0000256" key="2">
    <source>
        <dbReference type="ARBA" id="ARBA00004167"/>
    </source>
</evidence>
<evidence type="ECO:0000256" key="4">
    <source>
        <dbReference type="ARBA" id="ARBA00022617"/>
    </source>
</evidence>
<dbReference type="EMBL" id="OX465084">
    <property type="protein sequence ID" value="CAI9299499.1"/>
    <property type="molecule type" value="Genomic_DNA"/>
</dbReference>
<dbReference type="Proteomes" id="UP001177003">
    <property type="component" value="Chromosome 8"/>
</dbReference>
<organism evidence="14 15">
    <name type="scientific">Lactuca saligna</name>
    <name type="common">Willowleaf lettuce</name>
    <dbReference type="NCBI Taxonomy" id="75948"/>
    <lineage>
        <taxon>Eukaryota</taxon>
        <taxon>Viridiplantae</taxon>
        <taxon>Streptophyta</taxon>
        <taxon>Embryophyta</taxon>
        <taxon>Tracheophyta</taxon>
        <taxon>Spermatophyta</taxon>
        <taxon>Magnoliopsida</taxon>
        <taxon>eudicotyledons</taxon>
        <taxon>Gunneridae</taxon>
        <taxon>Pentapetalae</taxon>
        <taxon>asterids</taxon>
        <taxon>campanulids</taxon>
        <taxon>Asterales</taxon>
        <taxon>Asteraceae</taxon>
        <taxon>Cichorioideae</taxon>
        <taxon>Cichorieae</taxon>
        <taxon>Lactucinae</taxon>
        <taxon>Lactuca</taxon>
    </lineage>
</organism>
<evidence type="ECO:0000256" key="5">
    <source>
        <dbReference type="ARBA" id="ARBA00022692"/>
    </source>
</evidence>
<evidence type="ECO:0000256" key="3">
    <source>
        <dbReference type="ARBA" id="ARBA00010617"/>
    </source>
</evidence>
<comment type="cofactor">
    <cofactor evidence="1 12">
        <name>heme</name>
        <dbReference type="ChEBI" id="CHEBI:30413"/>
    </cofactor>
</comment>
<evidence type="ECO:0000256" key="1">
    <source>
        <dbReference type="ARBA" id="ARBA00001971"/>
    </source>
</evidence>
<dbReference type="AlphaFoldDB" id="A0AA36EKM5"/>